<feature type="non-terminal residue" evidence="1">
    <location>
        <position position="1"/>
    </location>
</feature>
<dbReference type="AlphaFoldDB" id="A0A087TUE1"/>
<organism evidence="1 2">
    <name type="scientific">Stegodyphus mimosarum</name>
    <name type="common">African social velvet spider</name>
    <dbReference type="NCBI Taxonomy" id="407821"/>
    <lineage>
        <taxon>Eukaryota</taxon>
        <taxon>Metazoa</taxon>
        <taxon>Ecdysozoa</taxon>
        <taxon>Arthropoda</taxon>
        <taxon>Chelicerata</taxon>
        <taxon>Arachnida</taxon>
        <taxon>Araneae</taxon>
        <taxon>Araneomorphae</taxon>
        <taxon>Entelegynae</taxon>
        <taxon>Eresoidea</taxon>
        <taxon>Eresidae</taxon>
        <taxon>Stegodyphus</taxon>
    </lineage>
</organism>
<reference evidence="1 2" key="1">
    <citation type="submission" date="2013-11" db="EMBL/GenBank/DDBJ databases">
        <title>Genome sequencing of Stegodyphus mimosarum.</title>
        <authorList>
            <person name="Bechsgaard J."/>
        </authorList>
    </citation>
    <scope>NUCLEOTIDE SEQUENCE [LARGE SCALE GENOMIC DNA]</scope>
</reference>
<dbReference type="Proteomes" id="UP000054359">
    <property type="component" value="Unassembled WGS sequence"/>
</dbReference>
<evidence type="ECO:0000313" key="2">
    <source>
        <dbReference type="Proteomes" id="UP000054359"/>
    </source>
</evidence>
<gene>
    <name evidence="1" type="ORF">X975_00124</name>
</gene>
<feature type="non-terminal residue" evidence="1">
    <location>
        <position position="47"/>
    </location>
</feature>
<dbReference type="EMBL" id="KK116783">
    <property type="protein sequence ID" value="KFM68730.1"/>
    <property type="molecule type" value="Genomic_DNA"/>
</dbReference>
<name>A0A087TUE1_STEMI</name>
<accession>A0A087TUE1</accession>
<evidence type="ECO:0000313" key="1">
    <source>
        <dbReference type="EMBL" id="KFM68730.1"/>
    </source>
</evidence>
<proteinExistence type="predicted"/>
<keyword evidence="2" id="KW-1185">Reference proteome</keyword>
<sequence>HNLAKSCIIWRLLNSEDVKNVKCPHRDSNLDLSNMCVLSLHYESILE</sequence>
<protein>
    <submittedName>
        <fullName evidence="1">Uncharacterized protein</fullName>
    </submittedName>
</protein>